<reference evidence="2 3" key="1">
    <citation type="submission" date="2024-01" db="EMBL/GenBank/DDBJ databases">
        <title>The complete chloroplast genome sequence of Lithospermum erythrorhizon: insights into the phylogenetic relationship among Boraginaceae species and the maternal lineages of purple gromwells.</title>
        <authorList>
            <person name="Okada T."/>
            <person name="Watanabe K."/>
        </authorList>
    </citation>
    <scope>NUCLEOTIDE SEQUENCE [LARGE SCALE GENOMIC DNA]</scope>
</reference>
<evidence type="ECO:0000313" key="2">
    <source>
        <dbReference type="EMBL" id="GAA0140432.1"/>
    </source>
</evidence>
<dbReference type="InterPro" id="IPR036758">
    <property type="entry name" value="At5g01610-like"/>
</dbReference>
<feature type="chain" id="PRO_5043371480" description="Transmembrane protein" evidence="1">
    <location>
        <begin position="21"/>
        <end position="168"/>
    </location>
</feature>
<dbReference type="Gene3D" id="2.30.240.10">
    <property type="entry name" value="At5g01610-like"/>
    <property type="match status" value="1"/>
</dbReference>
<dbReference type="SUPFAM" id="SSF141562">
    <property type="entry name" value="At5g01610-like"/>
    <property type="match status" value="1"/>
</dbReference>
<evidence type="ECO:0000313" key="3">
    <source>
        <dbReference type="Proteomes" id="UP001454036"/>
    </source>
</evidence>
<evidence type="ECO:0000256" key="1">
    <source>
        <dbReference type="SAM" id="SignalP"/>
    </source>
</evidence>
<proteinExistence type="predicted"/>
<keyword evidence="3" id="KW-1185">Reference proteome</keyword>
<protein>
    <recommendedName>
        <fullName evidence="4">Transmembrane protein</fullName>
    </recommendedName>
</protein>
<dbReference type="AlphaFoldDB" id="A0AAV3NNF0"/>
<gene>
    <name evidence="2" type="ORF">LIER_35234</name>
</gene>
<name>A0AAV3NNF0_LITER</name>
<dbReference type="PANTHER" id="PTHR31676">
    <property type="entry name" value="T31J12.3 PROTEIN-RELATED"/>
    <property type="match status" value="1"/>
</dbReference>
<dbReference type="EMBL" id="BAABME010015293">
    <property type="protein sequence ID" value="GAA0140432.1"/>
    <property type="molecule type" value="Genomic_DNA"/>
</dbReference>
<dbReference type="InterPro" id="IPR007493">
    <property type="entry name" value="DUF538"/>
</dbReference>
<organism evidence="2 3">
    <name type="scientific">Lithospermum erythrorhizon</name>
    <name type="common">Purple gromwell</name>
    <name type="synonym">Lithospermum officinale var. erythrorhizon</name>
    <dbReference type="NCBI Taxonomy" id="34254"/>
    <lineage>
        <taxon>Eukaryota</taxon>
        <taxon>Viridiplantae</taxon>
        <taxon>Streptophyta</taxon>
        <taxon>Embryophyta</taxon>
        <taxon>Tracheophyta</taxon>
        <taxon>Spermatophyta</taxon>
        <taxon>Magnoliopsida</taxon>
        <taxon>eudicotyledons</taxon>
        <taxon>Gunneridae</taxon>
        <taxon>Pentapetalae</taxon>
        <taxon>asterids</taxon>
        <taxon>lamiids</taxon>
        <taxon>Boraginales</taxon>
        <taxon>Boraginaceae</taxon>
        <taxon>Boraginoideae</taxon>
        <taxon>Lithospermeae</taxon>
        <taxon>Lithospermum</taxon>
    </lineage>
</organism>
<keyword evidence="1" id="KW-0732">Signal</keyword>
<accession>A0AAV3NNF0</accession>
<dbReference type="Proteomes" id="UP001454036">
    <property type="component" value="Unassembled WGS sequence"/>
</dbReference>
<comment type="caution">
    <text evidence="2">The sequence shown here is derived from an EMBL/GenBank/DDBJ whole genome shotgun (WGS) entry which is preliminary data.</text>
</comment>
<sequence>MASSISIFFITLTLLSTTTPSPTTTTPSVYKVLESFDFPIGLLPEGVTTYQLDNTTGNFIVNLDNDCTFTIQGYQLKYKSKITGTISKDVIKNISGIQVKILFFWLSIVEVVRVDDEIQFSVGIASANFPVDGFYECPQCGCGFDCVNKVKGEIGFKNSVFFSYLFGN</sequence>
<dbReference type="PANTHER" id="PTHR31676:SF173">
    <property type="entry name" value="DUF538 DOMAIN-CONTAINING PROTEIN"/>
    <property type="match status" value="1"/>
</dbReference>
<dbReference type="Pfam" id="PF04398">
    <property type="entry name" value="DUF538"/>
    <property type="match status" value="1"/>
</dbReference>
<feature type="signal peptide" evidence="1">
    <location>
        <begin position="1"/>
        <end position="20"/>
    </location>
</feature>
<evidence type="ECO:0008006" key="4">
    <source>
        <dbReference type="Google" id="ProtNLM"/>
    </source>
</evidence>